<evidence type="ECO:0000256" key="2">
    <source>
        <dbReference type="PROSITE-ProRule" id="PRU01248"/>
    </source>
</evidence>
<reference evidence="4" key="1">
    <citation type="submission" date="2023-05" db="EMBL/GenBank/DDBJ databases">
        <title>Comparative genomics of Bacillaceae isolates and their secondary metabolite potential.</title>
        <authorList>
            <person name="Song L."/>
            <person name="Nielsen L.J."/>
            <person name="Mohite O."/>
            <person name="Xu X."/>
            <person name="Weber T."/>
            <person name="Kovacs A.T."/>
        </authorList>
    </citation>
    <scope>NUCLEOTIDE SEQUENCE</scope>
    <source>
        <strain evidence="4">XLM17</strain>
    </source>
</reference>
<dbReference type="InterPro" id="IPR011010">
    <property type="entry name" value="DNA_brk_join_enz"/>
</dbReference>
<dbReference type="SUPFAM" id="SSF56349">
    <property type="entry name" value="DNA breaking-rejoining enzymes"/>
    <property type="match status" value="1"/>
</dbReference>
<evidence type="ECO:0000313" key="4">
    <source>
        <dbReference type="EMBL" id="WHY88231.1"/>
    </source>
</evidence>
<proteinExistence type="predicted"/>
<dbReference type="InterPro" id="IPR044068">
    <property type="entry name" value="CB"/>
</dbReference>
<dbReference type="KEGG" id="nnv:QNH39_10505"/>
<evidence type="ECO:0000256" key="1">
    <source>
        <dbReference type="ARBA" id="ARBA00023125"/>
    </source>
</evidence>
<dbReference type="AlphaFoldDB" id="A0AA95MQQ0"/>
<dbReference type="InterPro" id="IPR010998">
    <property type="entry name" value="Integrase_recombinase_N"/>
</dbReference>
<name>A0AA95MQQ0_9BACI</name>
<dbReference type="RefSeq" id="WP_156487431.1">
    <property type="nucleotide sequence ID" value="NZ_CP126114.1"/>
</dbReference>
<organism evidence="4 5">
    <name type="scientific">Neobacillus novalis</name>
    <dbReference type="NCBI Taxonomy" id="220687"/>
    <lineage>
        <taxon>Bacteria</taxon>
        <taxon>Bacillati</taxon>
        <taxon>Bacillota</taxon>
        <taxon>Bacilli</taxon>
        <taxon>Bacillales</taxon>
        <taxon>Bacillaceae</taxon>
        <taxon>Neobacillus</taxon>
    </lineage>
</organism>
<keyword evidence="1 2" id="KW-0238">DNA-binding</keyword>
<keyword evidence="5" id="KW-1185">Reference proteome</keyword>
<dbReference type="Gene3D" id="1.10.150.130">
    <property type="match status" value="1"/>
</dbReference>
<dbReference type="EMBL" id="CP126114">
    <property type="protein sequence ID" value="WHY88231.1"/>
    <property type="molecule type" value="Genomic_DNA"/>
</dbReference>
<protein>
    <recommendedName>
        <fullName evidence="3">Core-binding (CB) domain-containing protein</fullName>
    </recommendedName>
</protein>
<dbReference type="PROSITE" id="PS51900">
    <property type="entry name" value="CB"/>
    <property type="match status" value="1"/>
</dbReference>
<sequence>MNTVRKGKRKLSREVKSAPRVMENFTMTEMFERFMWFKNSEGLAPRTIEEYMLHFQWLLDYLGGDLAKEEMTLEVFLDWIVYMKEGQGLKPTTVNMRVRTTRAFLRWCNLEKYIDYPIHERVKPIKTEQDTLESFTPSEVKALLNAFDETTFVGFRDRVMTLVLLDSMVRISELINILNLIQIKFRKFWKRDDNSGIKDLDSAPILSSITKLVQQ</sequence>
<accession>A0AA95MQQ0</accession>
<dbReference type="GO" id="GO:0003677">
    <property type="term" value="F:DNA binding"/>
    <property type="evidence" value="ECO:0007669"/>
    <property type="project" value="UniProtKB-UniRule"/>
</dbReference>
<dbReference type="Proteomes" id="UP001178288">
    <property type="component" value="Chromosome"/>
</dbReference>
<feature type="domain" description="Core-binding (CB)" evidence="3">
    <location>
        <begin position="25"/>
        <end position="109"/>
    </location>
</feature>
<evidence type="ECO:0000259" key="3">
    <source>
        <dbReference type="PROSITE" id="PS51900"/>
    </source>
</evidence>
<evidence type="ECO:0000313" key="5">
    <source>
        <dbReference type="Proteomes" id="UP001178288"/>
    </source>
</evidence>
<gene>
    <name evidence="4" type="ORF">QNH39_10505</name>
</gene>